<reference evidence="8 9" key="1">
    <citation type="journal article" date="2017" name="ISME J.">
        <title>Energy and carbon metabolisms in a deep terrestrial subsurface fluid microbial community.</title>
        <authorList>
            <person name="Momper L."/>
            <person name="Jungbluth S.P."/>
            <person name="Lee M.D."/>
            <person name="Amend J.P."/>
        </authorList>
    </citation>
    <scope>NUCLEOTIDE SEQUENCE [LARGE SCALE GENOMIC DNA]</scope>
    <source>
        <strain evidence="8">SURF_17</strain>
    </source>
</reference>
<evidence type="ECO:0000256" key="3">
    <source>
        <dbReference type="ARBA" id="ARBA00022553"/>
    </source>
</evidence>
<sequence length="554" mass="61531">MKGTRIRNPESSNKRLSQKARKGERELLLAREELARLNRELEETNRGVVALYTELEDKARQLQTANEMKTRFLSIVSHEIRTPINSILSLTRILLDRLDGDLTPEQEKQVDYIRKAGHDLSELVNGLLDIARIEAGKVEVKPAEFEVRKMFATLEGMITPLRVNESVALIFEEPAGVPPLDTDEYKIGQILRNLVTNALKFTERGEVRVSARLNDEGAAVAFSVADTGIGIPAEDQERIFEEFTQLEGHLQGRYKGTGLGLPLSRKLAELLGGSISVKSRPGAGSTFTAVIPVSFERKTPGQASPQQPSSKPQPAHSLLVIESDSKTVSHYKEYVEDSGMEVIPAPTVQEAQRVLKRMRPAAIILHVRSPKTECWNFLTGMKKDAGAKDIPILLVSAAADRRKAEALGADAFCGEPVKRARLLDSLKTLAPAEKILIIDDEEASRYAFKKLLASTRYTVLEAKNGPDGLRRASEDLPDVIFLDMVMPEMNGFETLERLKAEPETREIPVIIYTANELSKEEQKGLRRETLAILSKKITSREAIVEQIRKALMGG</sequence>
<dbReference type="CDD" id="cd16922">
    <property type="entry name" value="HATPase_EvgS-ArcB-TorS-like"/>
    <property type="match status" value="1"/>
</dbReference>
<dbReference type="Pfam" id="PF00072">
    <property type="entry name" value="Response_reg"/>
    <property type="match status" value="1"/>
</dbReference>
<dbReference type="PROSITE" id="PS50109">
    <property type="entry name" value="HIS_KIN"/>
    <property type="match status" value="1"/>
</dbReference>
<accession>A0A419F4I8</accession>
<dbReference type="InterPro" id="IPR005467">
    <property type="entry name" value="His_kinase_dom"/>
</dbReference>
<dbReference type="InterPro" id="IPR003594">
    <property type="entry name" value="HATPase_dom"/>
</dbReference>
<evidence type="ECO:0000259" key="6">
    <source>
        <dbReference type="PROSITE" id="PS50109"/>
    </source>
</evidence>
<dbReference type="AlphaFoldDB" id="A0A419F4I8"/>
<evidence type="ECO:0000256" key="1">
    <source>
        <dbReference type="ARBA" id="ARBA00000085"/>
    </source>
</evidence>
<dbReference type="InterPro" id="IPR011006">
    <property type="entry name" value="CheY-like_superfamily"/>
</dbReference>
<dbReference type="Gene3D" id="1.10.287.130">
    <property type="match status" value="1"/>
</dbReference>
<dbReference type="CDD" id="cd00082">
    <property type="entry name" value="HisKA"/>
    <property type="match status" value="1"/>
</dbReference>
<evidence type="ECO:0000256" key="5">
    <source>
        <dbReference type="SAM" id="MobiDB-lite"/>
    </source>
</evidence>
<evidence type="ECO:0000259" key="7">
    <source>
        <dbReference type="PROSITE" id="PS50110"/>
    </source>
</evidence>
<proteinExistence type="predicted"/>
<gene>
    <name evidence="8" type="ORF">C4532_04745</name>
</gene>
<comment type="caution">
    <text evidence="4">Lacks conserved residue(s) required for the propagation of feature annotation.</text>
</comment>
<dbReference type="InterPro" id="IPR036097">
    <property type="entry name" value="HisK_dim/P_sf"/>
</dbReference>
<dbReference type="SMART" id="SM00448">
    <property type="entry name" value="REC"/>
    <property type="match status" value="2"/>
</dbReference>
<comment type="caution">
    <text evidence="8">The sequence shown here is derived from an EMBL/GenBank/DDBJ whole genome shotgun (WGS) entry which is preliminary data.</text>
</comment>
<feature type="region of interest" description="Disordered" evidence="5">
    <location>
        <begin position="1"/>
        <end position="21"/>
    </location>
</feature>
<dbReference type="SUPFAM" id="SSF55874">
    <property type="entry name" value="ATPase domain of HSP90 chaperone/DNA topoisomerase II/histidine kinase"/>
    <property type="match status" value="1"/>
</dbReference>
<dbReference type="EMBL" id="QZKI01000029">
    <property type="protein sequence ID" value="RJP73313.1"/>
    <property type="molecule type" value="Genomic_DNA"/>
</dbReference>
<keyword evidence="3 4" id="KW-0597">Phosphoprotein</keyword>
<dbReference type="SMART" id="SM00388">
    <property type="entry name" value="HisKA"/>
    <property type="match status" value="1"/>
</dbReference>
<evidence type="ECO:0000313" key="9">
    <source>
        <dbReference type="Proteomes" id="UP000285961"/>
    </source>
</evidence>
<evidence type="ECO:0000256" key="2">
    <source>
        <dbReference type="ARBA" id="ARBA00012438"/>
    </source>
</evidence>
<dbReference type="PRINTS" id="PR00344">
    <property type="entry name" value="BCTRLSENSOR"/>
</dbReference>
<dbReference type="Gene3D" id="3.30.565.10">
    <property type="entry name" value="Histidine kinase-like ATPase, C-terminal domain"/>
    <property type="match status" value="1"/>
</dbReference>
<dbReference type="EC" id="2.7.13.3" evidence="2"/>
<dbReference type="SUPFAM" id="SSF52172">
    <property type="entry name" value="CheY-like"/>
    <property type="match status" value="2"/>
</dbReference>
<protein>
    <recommendedName>
        <fullName evidence="2">histidine kinase</fullName>
        <ecNumber evidence="2">2.7.13.3</ecNumber>
    </recommendedName>
</protein>
<dbReference type="PANTHER" id="PTHR43547:SF2">
    <property type="entry name" value="HYBRID SIGNAL TRANSDUCTION HISTIDINE KINASE C"/>
    <property type="match status" value="1"/>
</dbReference>
<dbReference type="Pfam" id="PF00512">
    <property type="entry name" value="HisKA"/>
    <property type="match status" value="1"/>
</dbReference>
<evidence type="ECO:0000256" key="4">
    <source>
        <dbReference type="PROSITE-ProRule" id="PRU00169"/>
    </source>
</evidence>
<dbReference type="PROSITE" id="PS50110">
    <property type="entry name" value="RESPONSE_REGULATORY"/>
    <property type="match status" value="2"/>
</dbReference>
<dbReference type="Gene3D" id="3.40.50.2300">
    <property type="match status" value="2"/>
</dbReference>
<organism evidence="8 9">
    <name type="scientific">Candidatus Abyssobacteria bacterium SURF_17</name>
    <dbReference type="NCBI Taxonomy" id="2093361"/>
    <lineage>
        <taxon>Bacteria</taxon>
        <taxon>Pseudomonadati</taxon>
        <taxon>Candidatus Hydrogenedentota</taxon>
        <taxon>Candidatus Abyssobacteria</taxon>
    </lineage>
</organism>
<dbReference type="PANTHER" id="PTHR43547">
    <property type="entry name" value="TWO-COMPONENT HISTIDINE KINASE"/>
    <property type="match status" value="1"/>
</dbReference>
<dbReference type="InterPro" id="IPR003661">
    <property type="entry name" value="HisK_dim/P_dom"/>
</dbReference>
<dbReference type="SUPFAM" id="SSF47384">
    <property type="entry name" value="Homodimeric domain of signal transducing histidine kinase"/>
    <property type="match status" value="1"/>
</dbReference>
<dbReference type="InterPro" id="IPR036890">
    <property type="entry name" value="HATPase_C_sf"/>
</dbReference>
<dbReference type="SMART" id="SM00387">
    <property type="entry name" value="HATPase_c"/>
    <property type="match status" value="1"/>
</dbReference>
<dbReference type="FunFam" id="3.30.565.10:FF:000010">
    <property type="entry name" value="Sensor histidine kinase RcsC"/>
    <property type="match status" value="1"/>
</dbReference>
<dbReference type="Pfam" id="PF02518">
    <property type="entry name" value="HATPase_c"/>
    <property type="match status" value="1"/>
</dbReference>
<feature type="modified residue" description="4-aspartylphosphate" evidence="4">
    <location>
        <position position="483"/>
    </location>
</feature>
<dbReference type="InterPro" id="IPR004358">
    <property type="entry name" value="Sig_transdc_His_kin-like_C"/>
</dbReference>
<feature type="domain" description="Histidine kinase" evidence="6">
    <location>
        <begin position="75"/>
        <end position="295"/>
    </location>
</feature>
<dbReference type="Proteomes" id="UP000285961">
    <property type="component" value="Unassembled WGS sequence"/>
</dbReference>
<dbReference type="InterPro" id="IPR001789">
    <property type="entry name" value="Sig_transdc_resp-reg_receiver"/>
</dbReference>
<feature type="domain" description="Response regulatory" evidence="7">
    <location>
        <begin position="434"/>
        <end position="550"/>
    </location>
</feature>
<feature type="domain" description="Response regulatory" evidence="7">
    <location>
        <begin position="317"/>
        <end position="430"/>
    </location>
</feature>
<comment type="catalytic activity">
    <reaction evidence="1">
        <text>ATP + protein L-histidine = ADP + protein N-phospho-L-histidine.</text>
        <dbReference type="EC" id="2.7.13.3"/>
    </reaction>
</comment>
<evidence type="ECO:0000313" key="8">
    <source>
        <dbReference type="EMBL" id="RJP73313.1"/>
    </source>
</evidence>
<dbReference type="CDD" id="cd00156">
    <property type="entry name" value="REC"/>
    <property type="match status" value="1"/>
</dbReference>
<dbReference type="GO" id="GO:0000155">
    <property type="term" value="F:phosphorelay sensor kinase activity"/>
    <property type="evidence" value="ECO:0007669"/>
    <property type="project" value="InterPro"/>
</dbReference>
<name>A0A419F4I8_9BACT</name>